<evidence type="ECO:0000313" key="2">
    <source>
        <dbReference type="EMBL" id="JAS17892.1"/>
    </source>
</evidence>
<gene>
    <name evidence="2" type="ORF">g.2949</name>
</gene>
<evidence type="ECO:0000256" key="1">
    <source>
        <dbReference type="SAM" id="MobiDB-lite"/>
    </source>
</evidence>
<name>A0A1B6CWK8_9HEMI</name>
<reference evidence="2" key="1">
    <citation type="submission" date="2015-12" db="EMBL/GenBank/DDBJ databases">
        <title>De novo transcriptome assembly of four potential Pierce s Disease insect vectors from Arizona vineyards.</title>
        <authorList>
            <person name="Tassone E.E."/>
        </authorList>
    </citation>
    <scope>NUCLEOTIDE SEQUENCE</scope>
</reference>
<proteinExistence type="predicted"/>
<feature type="non-terminal residue" evidence="2">
    <location>
        <position position="1"/>
    </location>
</feature>
<sequence>RMRQVFQRPWLPQLAHEDPPEPEGVRLRVLRQELQPASSVQHARAHPHRRETARVSALQQVLLQEDVAETASQDTHRGKTLLLRSLPEGFRRQIQHDAPHATPFWSQALHLQRVLQVIH</sequence>
<dbReference type="EMBL" id="GEDC01019406">
    <property type="protein sequence ID" value="JAS17892.1"/>
    <property type="molecule type" value="Transcribed_RNA"/>
</dbReference>
<feature type="region of interest" description="Disordered" evidence="1">
    <location>
        <begin position="1"/>
        <end position="22"/>
    </location>
</feature>
<accession>A0A1B6CWK8</accession>
<protein>
    <submittedName>
        <fullName evidence="2">Uncharacterized protein</fullName>
    </submittedName>
</protein>
<organism evidence="2">
    <name type="scientific">Clastoptera arizonana</name>
    <name type="common">Arizona spittle bug</name>
    <dbReference type="NCBI Taxonomy" id="38151"/>
    <lineage>
        <taxon>Eukaryota</taxon>
        <taxon>Metazoa</taxon>
        <taxon>Ecdysozoa</taxon>
        <taxon>Arthropoda</taxon>
        <taxon>Hexapoda</taxon>
        <taxon>Insecta</taxon>
        <taxon>Pterygota</taxon>
        <taxon>Neoptera</taxon>
        <taxon>Paraneoptera</taxon>
        <taxon>Hemiptera</taxon>
        <taxon>Auchenorrhyncha</taxon>
        <taxon>Cercopoidea</taxon>
        <taxon>Clastopteridae</taxon>
        <taxon>Clastoptera</taxon>
    </lineage>
</organism>
<dbReference type="AlphaFoldDB" id="A0A1B6CWK8"/>